<keyword evidence="1" id="KW-1133">Transmembrane helix</keyword>
<gene>
    <name evidence="2" type="ORF">MED92_09818</name>
</gene>
<evidence type="ECO:0000313" key="2">
    <source>
        <dbReference type="EMBL" id="EAR59686.1"/>
    </source>
</evidence>
<keyword evidence="3" id="KW-1185">Reference proteome</keyword>
<keyword evidence="1" id="KW-0472">Membrane</keyword>
<keyword evidence="1" id="KW-0812">Transmembrane</keyword>
<protein>
    <submittedName>
        <fullName evidence="2">Uncharacterized protein</fullName>
    </submittedName>
</protein>
<dbReference type="EMBL" id="AAOW01000037">
    <property type="protein sequence ID" value="EAR59686.1"/>
    <property type="molecule type" value="Genomic_DNA"/>
</dbReference>
<sequence>MDKYSMISAAPSLVIVAAMIIGTVVAVGVLKKVIAKDAAAAESK</sequence>
<proteinExistence type="predicted"/>
<feature type="transmembrane region" description="Helical" evidence="1">
    <location>
        <begin position="6"/>
        <end position="30"/>
    </location>
</feature>
<reference evidence="2 3" key="1">
    <citation type="submission" date="2006-02" db="EMBL/GenBank/DDBJ databases">
        <authorList>
            <person name="Pinhassi J."/>
            <person name="Pedros-Alio C."/>
            <person name="Ferriera S."/>
            <person name="Johnson J."/>
            <person name="Kravitz S."/>
            <person name="Halpern A."/>
            <person name="Remington K."/>
            <person name="Beeson K."/>
            <person name="Tran B."/>
            <person name="Rogers Y.-H."/>
            <person name="Friedman R."/>
            <person name="Venter J.C."/>
        </authorList>
    </citation>
    <scope>NUCLEOTIDE SEQUENCE [LARGE SCALE GENOMIC DNA]</scope>
    <source>
        <strain evidence="2 3">MED92</strain>
    </source>
</reference>
<evidence type="ECO:0000313" key="3">
    <source>
        <dbReference type="Proteomes" id="UP000002171"/>
    </source>
</evidence>
<name>A0A7U8C2J4_NEPCE</name>
<dbReference type="Proteomes" id="UP000002171">
    <property type="component" value="Unassembled WGS sequence"/>
</dbReference>
<evidence type="ECO:0000256" key="1">
    <source>
        <dbReference type="SAM" id="Phobius"/>
    </source>
</evidence>
<dbReference type="RefSeq" id="WP_007019619.1">
    <property type="nucleotide sequence ID" value="NZ_CH724125.1"/>
</dbReference>
<dbReference type="AlphaFoldDB" id="A0A7U8C2J4"/>
<comment type="caution">
    <text evidence="2">The sequence shown here is derived from an EMBL/GenBank/DDBJ whole genome shotgun (WGS) entry which is preliminary data.</text>
</comment>
<organism evidence="2 3">
    <name type="scientific">Neptuniibacter caesariensis</name>
    <dbReference type="NCBI Taxonomy" id="207954"/>
    <lineage>
        <taxon>Bacteria</taxon>
        <taxon>Pseudomonadati</taxon>
        <taxon>Pseudomonadota</taxon>
        <taxon>Gammaproteobacteria</taxon>
        <taxon>Oceanospirillales</taxon>
        <taxon>Oceanospirillaceae</taxon>
        <taxon>Neptuniibacter</taxon>
    </lineage>
</organism>
<accession>A0A7U8C2J4</accession>